<dbReference type="PANTHER" id="PTHR42919">
    <property type="entry name" value="N-ALPHA-ACETYLTRANSFERASE"/>
    <property type="match status" value="1"/>
</dbReference>
<protein>
    <recommendedName>
        <fullName evidence="3">N-acetyltransferase domain-containing protein</fullName>
    </recommendedName>
</protein>
<dbReference type="Gene3D" id="3.40.630.30">
    <property type="match status" value="1"/>
</dbReference>
<dbReference type="InterPro" id="IPR016181">
    <property type="entry name" value="Acyl_CoA_acyltransferase"/>
</dbReference>
<evidence type="ECO:0000256" key="2">
    <source>
        <dbReference type="ARBA" id="ARBA00023315"/>
    </source>
</evidence>
<organism evidence="4 5">
    <name type="scientific">Methylobacterium brachythecii</name>
    <dbReference type="NCBI Taxonomy" id="1176177"/>
    <lineage>
        <taxon>Bacteria</taxon>
        <taxon>Pseudomonadati</taxon>
        <taxon>Pseudomonadota</taxon>
        <taxon>Alphaproteobacteria</taxon>
        <taxon>Hyphomicrobiales</taxon>
        <taxon>Methylobacteriaceae</taxon>
        <taxon>Methylobacterium</taxon>
    </lineage>
</organism>
<dbReference type="InterPro" id="IPR000182">
    <property type="entry name" value="GNAT_dom"/>
</dbReference>
<accession>A0ABQ6D044</accession>
<dbReference type="Pfam" id="PF00583">
    <property type="entry name" value="Acetyltransf_1"/>
    <property type="match status" value="1"/>
</dbReference>
<sequence>MDRGMSVATAKPVTAFSASVRLAGLADLDALVALENASFVDERQTRRAIRYSLGSPTMSVLAAVIEDLAGEMLVGAATLERRRKGRIARIASLAVLSTRSGYGVGGLLLDAAEVEALVQGCSLVRLEVRFDNWSAIRLYERHGYSHYTTKEDYYQDGTSALCYEKALTAS</sequence>
<comment type="caution">
    <text evidence="4">The sequence shown here is derived from an EMBL/GenBank/DDBJ whole genome shotgun (WGS) entry which is preliminary data.</text>
</comment>
<evidence type="ECO:0000256" key="1">
    <source>
        <dbReference type="ARBA" id="ARBA00022679"/>
    </source>
</evidence>
<keyword evidence="1" id="KW-0808">Transferase</keyword>
<dbReference type="Proteomes" id="UP001156881">
    <property type="component" value="Unassembled WGS sequence"/>
</dbReference>
<feature type="domain" description="N-acetyltransferase" evidence="3">
    <location>
        <begin position="18"/>
        <end position="168"/>
    </location>
</feature>
<evidence type="ECO:0000313" key="5">
    <source>
        <dbReference type="Proteomes" id="UP001156881"/>
    </source>
</evidence>
<evidence type="ECO:0000313" key="4">
    <source>
        <dbReference type="EMBL" id="GLS43678.1"/>
    </source>
</evidence>
<reference evidence="5" key="1">
    <citation type="journal article" date="2019" name="Int. J. Syst. Evol. Microbiol.">
        <title>The Global Catalogue of Microorganisms (GCM) 10K type strain sequencing project: providing services to taxonomists for standard genome sequencing and annotation.</title>
        <authorList>
            <consortium name="The Broad Institute Genomics Platform"/>
            <consortium name="The Broad Institute Genome Sequencing Center for Infectious Disease"/>
            <person name="Wu L."/>
            <person name="Ma J."/>
        </authorList>
    </citation>
    <scope>NUCLEOTIDE SEQUENCE [LARGE SCALE GENOMIC DNA]</scope>
    <source>
        <strain evidence="5">NBRC 107710</strain>
    </source>
</reference>
<dbReference type="EMBL" id="BSPG01000006">
    <property type="protein sequence ID" value="GLS43678.1"/>
    <property type="molecule type" value="Genomic_DNA"/>
</dbReference>
<dbReference type="CDD" id="cd04301">
    <property type="entry name" value="NAT_SF"/>
    <property type="match status" value="1"/>
</dbReference>
<keyword evidence="5" id="KW-1185">Reference proteome</keyword>
<evidence type="ECO:0000259" key="3">
    <source>
        <dbReference type="PROSITE" id="PS51186"/>
    </source>
</evidence>
<gene>
    <name evidence="4" type="ORF">GCM10007884_16630</name>
</gene>
<dbReference type="InterPro" id="IPR051556">
    <property type="entry name" value="N-term/lysine_N-AcTrnsfr"/>
</dbReference>
<dbReference type="SUPFAM" id="SSF55729">
    <property type="entry name" value="Acyl-CoA N-acyltransferases (Nat)"/>
    <property type="match status" value="1"/>
</dbReference>
<name>A0ABQ6D044_9HYPH</name>
<dbReference type="PROSITE" id="PS51186">
    <property type="entry name" value="GNAT"/>
    <property type="match status" value="1"/>
</dbReference>
<dbReference type="PANTHER" id="PTHR42919:SF8">
    <property type="entry name" value="N-ALPHA-ACETYLTRANSFERASE 50"/>
    <property type="match status" value="1"/>
</dbReference>
<keyword evidence="2" id="KW-0012">Acyltransferase</keyword>
<proteinExistence type="predicted"/>